<dbReference type="EMBL" id="MT141260">
    <property type="protein sequence ID" value="QJA57210.1"/>
    <property type="molecule type" value="Genomic_DNA"/>
</dbReference>
<accession>A0A6M3II43</accession>
<organism evidence="1">
    <name type="scientific">viral metagenome</name>
    <dbReference type="NCBI Taxonomy" id="1070528"/>
    <lineage>
        <taxon>unclassified sequences</taxon>
        <taxon>metagenomes</taxon>
        <taxon>organismal metagenomes</taxon>
    </lineage>
</organism>
<proteinExistence type="predicted"/>
<protein>
    <submittedName>
        <fullName evidence="1">Uncharacterized protein</fullName>
    </submittedName>
</protein>
<evidence type="ECO:0000313" key="1">
    <source>
        <dbReference type="EMBL" id="QJA57210.1"/>
    </source>
</evidence>
<name>A0A6M3II43_9ZZZZ</name>
<dbReference type="AlphaFoldDB" id="A0A6M3II43"/>
<gene>
    <name evidence="1" type="ORF">MM415B01683_0010</name>
</gene>
<reference evidence="1" key="1">
    <citation type="submission" date="2020-03" db="EMBL/GenBank/DDBJ databases">
        <title>The deep terrestrial virosphere.</title>
        <authorList>
            <person name="Holmfeldt K."/>
            <person name="Nilsson E."/>
            <person name="Simone D."/>
            <person name="Lopez-Fernandez M."/>
            <person name="Wu X."/>
            <person name="de Brujin I."/>
            <person name="Lundin D."/>
            <person name="Andersson A."/>
            <person name="Bertilsson S."/>
            <person name="Dopson M."/>
        </authorList>
    </citation>
    <scope>NUCLEOTIDE SEQUENCE</scope>
    <source>
        <strain evidence="1">MM415B01683</strain>
    </source>
</reference>
<sequence>MEKDEIKKIISSIDFDELKLLREETVKEIKKVRLKDRIKFALYLPKEDRQNYEIAKRWAYSHGVIKKNSNWAFTKFAIKNVIEMIIKGIEKEQAQKEIEELALRNANRIPPVNDEVRQY</sequence>